<evidence type="ECO:0000313" key="18">
    <source>
        <dbReference type="Proteomes" id="UP001153555"/>
    </source>
</evidence>
<evidence type="ECO:0000256" key="12">
    <source>
        <dbReference type="PROSITE-ProRule" id="PRU10141"/>
    </source>
</evidence>
<dbReference type="InterPro" id="IPR003591">
    <property type="entry name" value="Leu-rich_rpt_typical-subtyp"/>
</dbReference>
<dbReference type="PANTHER" id="PTHR48010:SF32">
    <property type="entry name" value="PROTEIN KINASE DOMAIN-CONTAINING PROTEIN"/>
    <property type="match status" value="1"/>
</dbReference>
<evidence type="ECO:0000256" key="14">
    <source>
        <dbReference type="SAM" id="Phobius"/>
    </source>
</evidence>
<dbReference type="InterPro" id="IPR000719">
    <property type="entry name" value="Prot_kinase_dom"/>
</dbReference>
<dbReference type="PROSITE" id="PS50011">
    <property type="entry name" value="PROTEIN_KINASE_DOM"/>
    <property type="match status" value="1"/>
</dbReference>
<keyword evidence="2" id="KW-0597">Phosphoprotein</keyword>
<dbReference type="Pfam" id="PF13855">
    <property type="entry name" value="LRR_8"/>
    <property type="match status" value="1"/>
</dbReference>
<evidence type="ECO:0000259" key="16">
    <source>
        <dbReference type="PROSITE" id="PS50011"/>
    </source>
</evidence>
<keyword evidence="3" id="KW-0433">Leucine-rich repeat</keyword>
<dbReference type="SUPFAM" id="SSF56112">
    <property type="entry name" value="Protein kinase-like (PK-like)"/>
    <property type="match status" value="1"/>
</dbReference>
<gene>
    <name evidence="17" type="ORF">SHERM_11373</name>
</gene>
<keyword evidence="17" id="KW-0418">Kinase</keyword>
<dbReference type="PROSITE" id="PS00107">
    <property type="entry name" value="PROTEIN_KINASE_ATP"/>
    <property type="match status" value="1"/>
</dbReference>
<keyword evidence="9 14" id="KW-1133">Transmembrane helix</keyword>
<keyword evidence="11 17" id="KW-0675">Receptor</keyword>
<dbReference type="PANTHER" id="PTHR48010">
    <property type="entry name" value="OS05G0588300 PROTEIN"/>
    <property type="match status" value="1"/>
</dbReference>
<dbReference type="Gene3D" id="3.30.200.20">
    <property type="entry name" value="Phosphorylase Kinase, domain 1"/>
    <property type="match status" value="1"/>
</dbReference>
<dbReference type="InterPro" id="IPR050994">
    <property type="entry name" value="At_inactive_RLKs"/>
</dbReference>
<dbReference type="GO" id="GO:0051707">
    <property type="term" value="P:response to other organism"/>
    <property type="evidence" value="ECO:0007669"/>
    <property type="project" value="UniProtKB-ARBA"/>
</dbReference>
<feature type="chain" id="PRO_5040447395" evidence="15">
    <location>
        <begin position="30"/>
        <end position="644"/>
    </location>
</feature>
<keyword evidence="6" id="KW-0677">Repeat</keyword>
<evidence type="ECO:0000256" key="3">
    <source>
        <dbReference type="ARBA" id="ARBA00022614"/>
    </source>
</evidence>
<dbReference type="InterPro" id="IPR001245">
    <property type="entry name" value="Ser-Thr/Tyr_kinase_cat_dom"/>
</dbReference>
<evidence type="ECO:0000256" key="6">
    <source>
        <dbReference type="ARBA" id="ARBA00022737"/>
    </source>
</evidence>
<dbReference type="Gene3D" id="3.80.10.10">
    <property type="entry name" value="Ribonuclease Inhibitor"/>
    <property type="match status" value="2"/>
</dbReference>
<dbReference type="AlphaFoldDB" id="A0A9N7MME2"/>
<organism evidence="17 18">
    <name type="scientific">Striga hermonthica</name>
    <name type="common">Purple witchweed</name>
    <name type="synonym">Buchnera hermonthica</name>
    <dbReference type="NCBI Taxonomy" id="68872"/>
    <lineage>
        <taxon>Eukaryota</taxon>
        <taxon>Viridiplantae</taxon>
        <taxon>Streptophyta</taxon>
        <taxon>Embryophyta</taxon>
        <taxon>Tracheophyta</taxon>
        <taxon>Spermatophyta</taxon>
        <taxon>Magnoliopsida</taxon>
        <taxon>eudicotyledons</taxon>
        <taxon>Gunneridae</taxon>
        <taxon>Pentapetalae</taxon>
        <taxon>asterids</taxon>
        <taxon>lamiids</taxon>
        <taxon>Lamiales</taxon>
        <taxon>Orobanchaceae</taxon>
        <taxon>Buchnereae</taxon>
        <taxon>Striga</taxon>
    </lineage>
</organism>
<dbReference type="EMBL" id="CACSLK010003813">
    <property type="protein sequence ID" value="CAA0809362.1"/>
    <property type="molecule type" value="Genomic_DNA"/>
</dbReference>
<dbReference type="SMART" id="SM00369">
    <property type="entry name" value="LRR_TYP"/>
    <property type="match status" value="3"/>
</dbReference>
<keyword evidence="4 14" id="KW-0812">Transmembrane</keyword>
<sequence>MTLPIATHRRLLLLFAAAAATLLLPPASSDLASDRAALLGLRSAVGGRVLLWNLSSASPCVWPGVICSRDNSSVVELHLPGMGLSGQLPPNTVSNMTNLTTLSLRYNALSGPLPPDLFSSLTSLRNLYLQHNFFTGQIPDSFYSLTSLVRVNLAENNFSGPISPSIQNLTRLGTLYLQGNHFSGGIPHLNLPSLVQFNVSNNNLTGEIPRGLSGQPRSSFAGNALCGQPLTSCTPKKKLSGGAIAGIIIGSVIGFLLILLLIFCLCRVLTRKGSRSKDGVVAKEKELEIPASVSGGGKDGGLSGLFAAKEKEKEKEKGESSLISGGTTKGLVFLGKLGWKFDLDDLLKASAEVLGKGTFGTAYKAVMENGLTVVVKRLRDVSMGEKEFKEKMEEIGRIDHENLVPLKAYHYTWDEKLLVYDHLPMGSLSALLHGNKGASRTPLNWETRAAIALGASRGIAHLHLQGPTISHGNIKSSNVLLTNSYEARVSDFGLAQLSGPAASPNRVAGYRAPEVTDPRKVSQRADVYSFGVLLLELLTGKAPTQSVANEDGVDLPRWVQSVVREEWTAEVFDLELLRYQSVEEDMVQLLQLAVDCTAQYPDRRPHMAEVVSRIEEICRPGHSDGADEIVGLEEKSNGVGPMEN</sequence>
<dbReference type="InterPro" id="IPR013210">
    <property type="entry name" value="LRR_N_plant-typ"/>
</dbReference>
<keyword evidence="5 15" id="KW-0732">Signal</keyword>
<dbReference type="GO" id="GO:0004672">
    <property type="term" value="F:protein kinase activity"/>
    <property type="evidence" value="ECO:0007669"/>
    <property type="project" value="InterPro"/>
</dbReference>
<protein>
    <submittedName>
        <fullName evidence="17">Probable inactive receptor kinase</fullName>
    </submittedName>
</protein>
<feature type="binding site" evidence="12">
    <location>
        <position position="376"/>
    </location>
    <ligand>
        <name>ATP</name>
        <dbReference type="ChEBI" id="CHEBI:30616"/>
    </ligand>
</feature>
<evidence type="ECO:0000256" key="10">
    <source>
        <dbReference type="ARBA" id="ARBA00023136"/>
    </source>
</evidence>
<dbReference type="GO" id="GO:0016020">
    <property type="term" value="C:membrane"/>
    <property type="evidence" value="ECO:0007669"/>
    <property type="project" value="UniProtKB-SubCell"/>
</dbReference>
<proteinExistence type="predicted"/>
<keyword evidence="17" id="KW-0808">Transferase</keyword>
<evidence type="ECO:0000256" key="5">
    <source>
        <dbReference type="ARBA" id="ARBA00022729"/>
    </source>
</evidence>
<evidence type="ECO:0000256" key="4">
    <source>
        <dbReference type="ARBA" id="ARBA00022692"/>
    </source>
</evidence>
<dbReference type="FunFam" id="3.30.200.20:FF:000307">
    <property type="entry name" value="pollen receptor-like kinase 1"/>
    <property type="match status" value="1"/>
</dbReference>
<dbReference type="InterPro" id="IPR001611">
    <property type="entry name" value="Leu-rich_rpt"/>
</dbReference>
<dbReference type="GO" id="GO:0005524">
    <property type="term" value="F:ATP binding"/>
    <property type="evidence" value="ECO:0007669"/>
    <property type="project" value="UniProtKB-UniRule"/>
</dbReference>
<dbReference type="OrthoDB" id="652551at2759"/>
<dbReference type="InterPro" id="IPR017441">
    <property type="entry name" value="Protein_kinase_ATP_BS"/>
</dbReference>
<dbReference type="GO" id="GO:0006952">
    <property type="term" value="P:defense response"/>
    <property type="evidence" value="ECO:0007669"/>
    <property type="project" value="UniProtKB-ARBA"/>
</dbReference>
<dbReference type="SUPFAM" id="SSF52058">
    <property type="entry name" value="L domain-like"/>
    <property type="match status" value="1"/>
</dbReference>
<evidence type="ECO:0000256" key="11">
    <source>
        <dbReference type="ARBA" id="ARBA00023170"/>
    </source>
</evidence>
<dbReference type="Proteomes" id="UP001153555">
    <property type="component" value="Unassembled WGS sequence"/>
</dbReference>
<keyword evidence="10 14" id="KW-0472">Membrane</keyword>
<keyword evidence="7 12" id="KW-0547">Nucleotide-binding</keyword>
<comment type="subcellular location">
    <subcellularLocation>
        <location evidence="1">Membrane</location>
    </subcellularLocation>
</comment>
<keyword evidence="18" id="KW-1185">Reference proteome</keyword>
<dbReference type="InterPro" id="IPR032675">
    <property type="entry name" value="LRR_dom_sf"/>
</dbReference>
<reference evidence="17" key="1">
    <citation type="submission" date="2019-12" db="EMBL/GenBank/DDBJ databases">
        <authorList>
            <person name="Scholes J."/>
        </authorList>
    </citation>
    <scope>NUCLEOTIDE SEQUENCE</scope>
</reference>
<dbReference type="Pfam" id="PF08263">
    <property type="entry name" value="LRRNT_2"/>
    <property type="match status" value="1"/>
</dbReference>
<comment type="caution">
    <text evidence="17">The sequence shown here is derived from an EMBL/GenBank/DDBJ whole genome shotgun (WGS) entry which is preliminary data.</text>
</comment>
<dbReference type="Pfam" id="PF00560">
    <property type="entry name" value="LRR_1"/>
    <property type="match status" value="2"/>
</dbReference>
<evidence type="ECO:0000256" key="15">
    <source>
        <dbReference type="SAM" id="SignalP"/>
    </source>
</evidence>
<dbReference type="InterPro" id="IPR011009">
    <property type="entry name" value="Kinase-like_dom_sf"/>
</dbReference>
<dbReference type="Gene3D" id="1.10.510.10">
    <property type="entry name" value="Transferase(Phosphotransferase) domain 1"/>
    <property type="match status" value="1"/>
</dbReference>
<feature type="signal peptide" evidence="15">
    <location>
        <begin position="1"/>
        <end position="29"/>
    </location>
</feature>
<evidence type="ECO:0000256" key="2">
    <source>
        <dbReference type="ARBA" id="ARBA00022553"/>
    </source>
</evidence>
<feature type="region of interest" description="Disordered" evidence="13">
    <location>
        <begin position="625"/>
        <end position="644"/>
    </location>
</feature>
<evidence type="ECO:0000313" key="17">
    <source>
        <dbReference type="EMBL" id="CAA0809362.1"/>
    </source>
</evidence>
<evidence type="ECO:0000256" key="7">
    <source>
        <dbReference type="ARBA" id="ARBA00022741"/>
    </source>
</evidence>
<evidence type="ECO:0000256" key="8">
    <source>
        <dbReference type="ARBA" id="ARBA00022840"/>
    </source>
</evidence>
<evidence type="ECO:0000256" key="9">
    <source>
        <dbReference type="ARBA" id="ARBA00022989"/>
    </source>
</evidence>
<feature type="transmembrane region" description="Helical" evidence="14">
    <location>
        <begin position="243"/>
        <end position="269"/>
    </location>
</feature>
<accession>A0A9N7MME2</accession>
<feature type="domain" description="Protein kinase" evidence="16">
    <location>
        <begin position="348"/>
        <end position="617"/>
    </location>
</feature>
<dbReference type="FunFam" id="3.80.10.10:FF:000234">
    <property type="entry name" value="Probable inactive receptor kinase RLK902"/>
    <property type="match status" value="1"/>
</dbReference>
<keyword evidence="8 12" id="KW-0067">ATP-binding</keyword>
<dbReference type="FunFam" id="1.10.510.10:FF:000585">
    <property type="entry name" value="Probable inactive receptor kinase At1g48480"/>
    <property type="match status" value="1"/>
</dbReference>
<dbReference type="Pfam" id="PF07714">
    <property type="entry name" value="PK_Tyr_Ser-Thr"/>
    <property type="match status" value="1"/>
</dbReference>
<evidence type="ECO:0000256" key="1">
    <source>
        <dbReference type="ARBA" id="ARBA00004370"/>
    </source>
</evidence>
<evidence type="ECO:0000256" key="13">
    <source>
        <dbReference type="SAM" id="MobiDB-lite"/>
    </source>
</evidence>
<name>A0A9N7MME2_STRHE</name>